<evidence type="ECO:0000256" key="3">
    <source>
        <dbReference type="SAM" id="MobiDB-lite"/>
    </source>
</evidence>
<dbReference type="AlphaFoldDB" id="A0AAD5LRJ3"/>
<keyword evidence="6" id="KW-1185">Reference proteome</keyword>
<dbReference type="InterPro" id="IPR000953">
    <property type="entry name" value="Chromo/chromo_shadow_dom"/>
</dbReference>
<feature type="region of interest" description="Disordered" evidence="3">
    <location>
        <begin position="272"/>
        <end position="323"/>
    </location>
</feature>
<feature type="compositionally biased region" description="Acidic residues" evidence="3">
    <location>
        <begin position="273"/>
        <end position="284"/>
    </location>
</feature>
<gene>
    <name evidence="5" type="ORF">P43SY_010891</name>
</gene>
<organism evidence="5 6">
    <name type="scientific">Pythium insidiosum</name>
    <name type="common">Pythiosis disease agent</name>
    <dbReference type="NCBI Taxonomy" id="114742"/>
    <lineage>
        <taxon>Eukaryota</taxon>
        <taxon>Sar</taxon>
        <taxon>Stramenopiles</taxon>
        <taxon>Oomycota</taxon>
        <taxon>Peronosporomycetes</taxon>
        <taxon>Pythiales</taxon>
        <taxon>Pythiaceae</taxon>
        <taxon>Pythium</taxon>
    </lineage>
</organism>
<proteinExistence type="predicted"/>
<sequence length="428" mass="45070">MSVDSTALTGAGATAAIVNSQCFSLAFGGAGGSFAGRGGDGYDSPYRRTQAYGSVYSDSSVPDLLGGSGGAGGGLEPLDVFPVVQPTKGGAGGGALHLSAVNDLVIGENGRLVVNGAPGATGYTAGGGGSAGSILLDVGGTVSHHGVIEASFSTWQQGTVLVNGGASQDSKRAGSAGSTFVRVLTALSYRVDPSLGAAGTAKSLLVSGHEDVFAKRTTDAKLLDTKVVSDDGRKSRMFLVSWEGYEDQTWEPERNLPSNLVTEFCQAMLVSNDADESSDTEEPITDPTPEDTRVKEAGAALETSDDFPSSATASRPDESDASEEYEVEKLLKMRTTTVKGVAVTEYLVAWLGFDDQTWEPEGNLPEESVKKYRDQMERERIEVKHQMEVNTALSLKDSNGNDMTEFPDDACYCSAVCYNRRMVLRIFL</sequence>
<protein>
    <recommendedName>
        <fullName evidence="4">Chromo domain-containing protein</fullName>
    </recommendedName>
</protein>
<evidence type="ECO:0000256" key="2">
    <source>
        <dbReference type="ARBA" id="ARBA00023242"/>
    </source>
</evidence>
<dbReference type="SMART" id="SM00298">
    <property type="entry name" value="CHROMO"/>
    <property type="match status" value="2"/>
</dbReference>
<comment type="caution">
    <text evidence="5">The sequence shown here is derived from an EMBL/GenBank/DDBJ whole genome shotgun (WGS) entry which is preliminary data.</text>
</comment>
<accession>A0AAD5LRJ3</accession>
<reference evidence="5" key="1">
    <citation type="submission" date="2021-12" db="EMBL/GenBank/DDBJ databases">
        <title>Prjna785345.</title>
        <authorList>
            <person name="Rujirawat T."/>
            <person name="Krajaejun T."/>
        </authorList>
    </citation>
    <scope>NUCLEOTIDE SEQUENCE</scope>
    <source>
        <strain evidence="5">Pi057C3</strain>
    </source>
</reference>
<evidence type="ECO:0000313" key="5">
    <source>
        <dbReference type="EMBL" id="KAJ0391444.1"/>
    </source>
</evidence>
<feature type="domain" description="Chromo" evidence="4">
    <location>
        <begin position="325"/>
        <end position="388"/>
    </location>
</feature>
<dbReference type="PANTHER" id="PTHR22812">
    <property type="entry name" value="CHROMOBOX PROTEIN"/>
    <property type="match status" value="1"/>
</dbReference>
<evidence type="ECO:0000259" key="4">
    <source>
        <dbReference type="PROSITE" id="PS50013"/>
    </source>
</evidence>
<dbReference type="InterPro" id="IPR016197">
    <property type="entry name" value="Chromo-like_dom_sf"/>
</dbReference>
<dbReference type="Gene3D" id="2.40.50.40">
    <property type="match status" value="2"/>
</dbReference>
<dbReference type="SUPFAM" id="SSF54160">
    <property type="entry name" value="Chromo domain-like"/>
    <property type="match status" value="2"/>
</dbReference>
<dbReference type="PROSITE" id="PS50013">
    <property type="entry name" value="CHROMO_2"/>
    <property type="match status" value="2"/>
</dbReference>
<keyword evidence="2" id="KW-0539">Nucleus</keyword>
<dbReference type="InterPro" id="IPR051219">
    <property type="entry name" value="Heterochromatin_chromo-domain"/>
</dbReference>
<name>A0AAD5LRJ3_PYTIN</name>
<dbReference type="InterPro" id="IPR023780">
    <property type="entry name" value="Chromo_domain"/>
</dbReference>
<dbReference type="CDD" id="cd00024">
    <property type="entry name" value="CD_CSD"/>
    <property type="match status" value="1"/>
</dbReference>
<feature type="domain" description="Chromo" evidence="4">
    <location>
        <begin position="222"/>
        <end position="269"/>
    </location>
</feature>
<dbReference type="Proteomes" id="UP001209570">
    <property type="component" value="Unassembled WGS sequence"/>
</dbReference>
<dbReference type="GO" id="GO:0005634">
    <property type="term" value="C:nucleus"/>
    <property type="evidence" value="ECO:0007669"/>
    <property type="project" value="UniProtKB-SubCell"/>
</dbReference>
<comment type="subcellular location">
    <subcellularLocation>
        <location evidence="1">Nucleus</location>
    </subcellularLocation>
</comment>
<evidence type="ECO:0000256" key="1">
    <source>
        <dbReference type="ARBA" id="ARBA00004123"/>
    </source>
</evidence>
<evidence type="ECO:0000313" key="6">
    <source>
        <dbReference type="Proteomes" id="UP001209570"/>
    </source>
</evidence>
<dbReference type="EMBL" id="JAKCXM010001035">
    <property type="protein sequence ID" value="KAJ0391444.1"/>
    <property type="molecule type" value="Genomic_DNA"/>
</dbReference>
<dbReference type="Pfam" id="PF00385">
    <property type="entry name" value="Chromo"/>
    <property type="match status" value="1"/>
</dbReference>